<dbReference type="OMA" id="ICRIECA"/>
<evidence type="ECO:0000259" key="7">
    <source>
        <dbReference type="PROSITE" id="PS50004"/>
    </source>
</evidence>
<dbReference type="InterPro" id="IPR035892">
    <property type="entry name" value="C2_domain_sf"/>
</dbReference>
<dbReference type="PANTHER" id="PTHR10183:SF379">
    <property type="entry name" value="CALPAIN-5"/>
    <property type="match status" value="1"/>
</dbReference>
<dbReference type="Gene3D" id="3.90.70.10">
    <property type="entry name" value="Cysteine proteinases"/>
    <property type="match status" value="1"/>
</dbReference>
<evidence type="ECO:0000256" key="2">
    <source>
        <dbReference type="ARBA" id="ARBA00022670"/>
    </source>
</evidence>
<dbReference type="PROSITE" id="PS50203">
    <property type="entry name" value="CALPAIN_CAT"/>
    <property type="match status" value="1"/>
</dbReference>
<keyword evidence="2" id="KW-0645">Protease</keyword>
<dbReference type="CDD" id="cd00044">
    <property type="entry name" value="CysPc"/>
    <property type="match status" value="1"/>
</dbReference>
<dbReference type="PANTHER" id="PTHR10183">
    <property type="entry name" value="CALPAIN"/>
    <property type="match status" value="1"/>
</dbReference>
<protein>
    <recommendedName>
        <fullName evidence="12">Calpain catalytic domain-containing protein</fullName>
    </recommendedName>
</protein>
<sequence length="642" mass="72564">MKEMTLKNQKYSSLRKECLKKGELFRDPEFPANNKSLFFSKIDKDIEWKRPKELCRVPKLITDGVSCDDLVEGELGNAWFVTACSSLVLEPKMWQKVIPNYKAQDFPTDETQYAGIFHFQFWRYGKWVDIVIDDQLPTKNNKLVFCHSNSKNEFWSALLEKAYAKLYGDYESLAAGHTADALVDFTGGVAEKFNLSEINLQVEDMREGLYEDVHFASNNKALVTASILCSNPDDIGTEAGHGLIKGHGYAITAVRTVSIAKALKGRLGGDKVQLVRMSNPWGTKEWTGAWSDESSEWAAMSTNDREQMGIKFESEGEFWMCWADVIQYFTNIDVCHFVNTSIFSMKKTWCESLVHGEWTIGAKGSHKDQAGGCFANENTFLYNPQYIFEIGSDDGDTFMVSLEQDDTHVDKQTGDGNNVIGFHVMRVEDNRKFRLHSLGQSIAESQYKNSRSIFAKITAPKGRYVIIPTTQNPGVPGSFMLRMYTSHNANAGALLKDSPTGGMCMKPCVVVTRISILRCTELEKSDKQKQKNESIDPYVVVKCEGEIVKSTICKDTLTPEWVQFNLLFYRKNPQVEPIVVEVMNKNIMVDEFLGMATINDTGSETPTTKTYDLFGKKKKDLDVQRPGKLHVEFSTSDDLSYF</sequence>
<dbReference type="FunFam" id="3.90.70.10:FF:000114">
    <property type="entry name" value="Calpain a"/>
    <property type="match status" value="1"/>
</dbReference>
<evidence type="ECO:0008006" key="12">
    <source>
        <dbReference type="Google" id="ProtNLM"/>
    </source>
</evidence>
<dbReference type="SMART" id="SM00720">
    <property type="entry name" value="calpain_III"/>
    <property type="match status" value="1"/>
</dbReference>
<dbReference type="PRINTS" id="PR00704">
    <property type="entry name" value="CALPAIN"/>
</dbReference>
<dbReference type="InterPro" id="IPR001300">
    <property type="entry name" value="Peptidase_C2_calpain_cat"/>
</dbReference>
<reference evidence="10" key="3">
    <citation type="submission" date="2015-06" db="UniProtKB">
        <authorList>
            <consortium name="EnsemblMetazoa"/>
        </authorList>
    </citation>
    <scope>IDENTIFICATION</scope>
</reference>
<evidence type="ECO:0000256" key="6">
    <source>
        <dbReference type="PROSITE-ProRule" id="PRU00239"/>
    </source>
</evidence>
<dbReference type="GO" id="GO:0005737">
    <property type="term" value="C:cytoplasm"/>
    <property type="evidence" value="ECO:0007669"/>
    <property type="project" value="TreeGrafter"/>
</dbReference>
<feature type="active site" evidence="5">
    <location>
        <position position="247"/>
    </location>
</feature>
<dbReference type="STRING" id="283909.R7VGC2"/>
<dbReference type="SUPFAM" id="SSF49562">
    <property type="entry name" value="C2 domain (Calcium/lipid-binding domain, CaLB)"/>
    <property type="match status" value="1"/>
</dbReference>
<dbReference type="SUPFAM" id="SSF54001">
    <property type="entry name" value="Cysteine proteinases"/>
    <property type="match status" value="1"/>
</dbReference>
<evidence type="ECO:0000256" key="1">
    <source>
        <dbReference type="ARBA" id="ARBA00007623"/>
    </source>
</evidence>
<dbReference type="Pfam" id="PF00648">
    <property type="entry name" value="Peptidase_C2"/>
    <property type="match status" value="1"/>
</dbReference>
<feature type="domain" description="Calpain catalytic" evidence="8">
    <location>
        <begin position="24"/>
        <end position="338"/>
    </location>
</feature>
<feature type="domain" description="C2" evidence="7">
    <location>
        <begin position="493"/>
        <end position="615"/>
    </location>
</feature>
<dbReference type="SMART" id="SM00230">
    <property type="entry name" value="CysPc"/>
    <property type="match status" value="1"/>
</dbReference>
<dbReference type="InterPro" id="IPR022684">
    <property type="entry name" value="Calpain_cysteine_protease"/>
</dbReference>
<comment type="caution">
    <text evidence="6">Lacks conserved residue(s) required for the propagation of feature annotation.</text>
</comment>
<dbReference type="FunFam" id="2.60.120.380:FF:000003">
    <property type="entry name" value="Calpain 5"/>
    <property type="match status" value="1"/>
</dbReference>
<dbReference type="AlphaFoldDB" id="R7VGC2"/>
<evidence type="ECO:0000256" key="3">
    <source>
        <dbReference type="ARBA" id="ARBA00022801"/>
    </source>
</evidence>
<keyword evidence="3" id="KW-0378">Hydrolase</keyword>
<dbReference type="Gene3D" id="2.60.40.150">
    <property type="entry name" value="C2 domain"/>
    <property type="match status" value="1"/>
</dbReference>
<accession>R7VGC2</accession>
<feature type="active site" evidence="5">
    <location>
        <position position="279"/>
    </location>
</feature>
<dbReference type="GO" id="GO:0004198">
    <property type="term" value="F:calcium-dependent cysteine-type endopeptidase activity"/>
    <property type="evidence" value="ECO:0007669"/>
    <property type="project" value="InterPro"/>
</dbReference>
<reference evidence="9 11" key="2">
    <citation type="journal article" date="2013" name="Nature">
        <title>Insights into bilaterian evolution from three spiralian genomes.</title>
        <authorList>
            <person name="Simakov O."/>
            <person name="Marletaz F."/>
            <person name="Cho S.J."/>
            <person name="Edsinger-Gonzales E."/>
            <person name="Havlak P."/>
            <person name="Hellsten U."/>
            <person name="Kuo D.H."/>
            <person name="Larsson T."/>
            <person name="Lv J."/>
            <person name="Arendt D."/>
            <person name="Savage R."/>
            <person name="Osoegawa K."/>
            <person name="de Jong P."/>
            <person name="Grimwood J."/>
            <person name="Chapman J.A."/>
            <person name="Shapiro H."/>
            <person name="Aerts A."/>
            <person name="Otillar R.P."/>
            <person name="Terry A.Y."/>
            <person name="Boore J.L."/>
            <person name="Grigoriev I.V."/>
            <person name="Lindberg D.R."/>
            <person name="Seaver E.C."/>
            <person name="Weisblat D.A."/>
            <person name="Putnam N.H."/>
            <person name="Rokhsar D.S."/>
        </authorList>
    </citation>
    <scope>NUCLEOTIDE SEQUENCE</scope>
    <source>
        <strain evidence="9 11">I ESC-2004</strain>
    </source>
</reference>
<dbReference type="Pfam" id="PF01067">
    <property type="entry name" value="Calpain_III"/>
    <property type="match status" value="1"/>
</dbReference>
<dbReference type="InterPro" id="IPR022682">
    <property type="entry name" value="Calpain_domain_III"/>
</dbReference>
<dbReference type="EMBL" id="KB293809">
    <property type="protein sequence ID" value="ELU15356.1"/>
    <property type="molecule type" value="Genomic_DNA"/>
</dbReference>
<dbReference type="Gene3D" id="2.60.120.380">
    <property type="match status" value="1"/>
</dbReference>
<dbReference type="EMBL" id="AMQN01004542">
    <property type="status" value="NOT_ANNOTATED_CDS"/>
    <property type="molecule type" value="Genomic_DNA"/>
</dbReference>
<proteinExistence type="inferred from homology"/>
<dbReference type="GO" id="GO:0006508">
    <property type="term" value="P:proteolysis"/>
    <property type="evidence" value="ECO:0007669"/>
    <property type="project" value="UniProtKB-KW"/>
</dbReference>
<evidence type="ECO:0000256" key="5">
    <source>
        <dbReference type="PIRSR" id="PIRSR622684-1"/>
    </source>
</evidence>
<comment type="similarity">
    <text evidence="1">Belongs to the peptidase C2 family.</text>
</comment>
<dbReference type="SUPFAM" id="SSF49758">
    <property type="entry name" value="Calpain large subunit, middle domain (domain III)"/>
    <property type="match status" value="1"/>
</dbReference>
<keyword evidence="4" id="KW-0788">Thiol protease</keyword>
<keyword evidence="11" id="KW-1185">Reference proteome</keyword>
<dbReference type="InterPro" id="IPR000008">
    <property type="entry name" value="C2_dom"/>
</dbReference>
<organism evidence="9">
    <name type="scientific">Capitella teleta</name>
    <name type="common">Polychaete worm</name>
    <dbReference type="NCBI Taxonomy" id="283909"/>
    <lineage>
        <taxon>Eukaryota</taxon>
        <taxon>Metazoa</taxon>
        <taxon>Spiralia</taxon>
        <taxon>Lophotrochozoa</taxon>
        <taxon>Annelida</taxon>
        <taxon>Polychaeta</taxon>
        <taxon>Sedentaria</taxon>
        <taxon>Scolecida</taxon>
        <taxon>Capitellidae</taxon>
        <taxon>Capitella</taxon>
    </lineage>
</organism>
<dbReference type="OrthoDB" id="424753at2759"/>
<gene>
    <name evidence="9" type="ORF">CAPTEDRAFT_155770</name>
</gene>
<reference evidence="11" key="1">
    <citation type="submission" date="2012-12" db="EMBL/GenBank/DDBJ databases">
        <authorList>
            <person name="Hellsten U."/>
            <person name="Grimwood J."/>
            <person name="Chapman J.A."/>
            <person name="Shapiro H."/>
            <person name="Aerts A."/>
            <person name="Otillar R.P."/>
            <person name="Terry A.Y."/>
            <person name="Boore J.L."/>
            <person name="Simakov O."/>
            <person name="Marletaz F."/>
            <person name="Cho S.-J."/>
            <person name="Edsinger-Gonzales E."/>
            <person name="Havlak P."/>
            <person name="Kuo D.-H."/>
            <person name="Larsson T."/>
            <person name="Lv J."/>
            <person name="Arendt D."/>
            <person name="Savage R."/>
            <person name="Osoegawa K."/>
            <person name="de Jong P."/>
            <person name="Lindberg D.R."/>
            <person name="Seaver E.C."/>
            <person name="Weisblat D.A."/>
            <person name="Putnam N.H."/>
            <person name="Grigoriev I.V."/>
            <person name="Rokhsar D.S."/>
        </authorList>
    </citation>
    <scope>NUCLEOTIDE SEQUENCE</scope>
    <source>
        <strain evidence="11">I ESC-2004</strain>
    </source>
</reference>
<evidence type="ECO:0000313" key="11">
    <source>
        <dbReference type="Proteomes" id="UP000014760"/>
    </source>
</evidence>
<evidence type="ECO:0000259" key="8">
    <source>
        <dbReference type="PROSITE" id="PS50203"/>
    </source>
</evidence>
<evidence type="ECO:0000313" key="10">
    <source>
        <dbReference type="EnsemblMetazoa" id="CapteP155770"/>
    </source>
</evidence>
<dbReference type="InterPro" id="IPR038765">
    <property type="entry name" value="Papain-like_cys_pep_sf"/>
</dbReference>
<dbReference type="Pfam" id="PF00168">
    <property type="entry name" value="C2"/>
    <property type="match status" value="1"/>
</dbReference>
<name>R7VGC2_CAPTE</name>
<evidence type="ECO:0000256" key="4">
    <source>
        <dbReference type="ARBA" id="ARBA00022807"/>
    </source>
</evidence>
<dbReference type="Proteomes" id="UP000014760">
    <property type="component" value="Unassembled WGS sequence"/>
</dbReference>
<dbReference type="InterPro" id="IPR022683">
    <property type="entry name" value="Calpain_III"/>
</dbReference>
<dbReference type="HOGENOM" id="CLU_010982_3_2_1"/>
<dbReference type="PROSITE" id="PS50004">
    <property type="entry name" value="C2"/>
    <property type="match status" value="1"/>
</dbReference>
<dbReference type="EnsemblMetazoa" id="CapteT155770">
    <property type="protein sequence ID" value="CapteP155770"/>
    <property type="gene ID" value="CapteG155770"/>
</dbReference>
<dbReference type="SMART" id="SM00239">
    <property type="entry name" value="C2"/>
    <property type="match status" value="1"/>
</dbReference>
<dbReference type="InterPro" id="IPR036213">
    <property type="entry name" value="Calpain_III_sf"/>
</dbReference>
<evidence type="ECO:0000313" key="9">
    <source>
        <dbReference type="EMBL" id="ELU15356.1"/>
    </source>
</evidence>